<dbReference type="InterPro" id="IPR046947">
    <property type="entry name" value="LytR-like"/>
</dbReference>
<evidence type="ECO:0000259" key="2">
    <source>
        <dbReference type="PROSITE" id="PS50110"/>
    </source>
</evidence>
<dbReference type="InterPro" id="IPR001789">
    <property type="entry name" value="Sig_transdc_resp-reg_receiver"/>
</dbReference>
<evidence type="ECO:0000313" key="4">
    <source>
        <dbReference type="EMBL" id="STZ70134.1"/>
    </source>
</evidence>
<evidence type="ECO:0000256" key="1">
    <source>
        <dbReference type="PROSITE-ProRule" id="PRU00169"/>
    </source>
</evidence>
<dbReference type="PANTHER" id="PTHR37299">
    <property type="entry name" value="TRANSCRIPTIONAL REGULATOR-RELATED"/>
    <property type="match status" value="1"/>
</dbReference>
<feature type="domain" description="HTH LytTR-type" evidence="3">
    <location>
        <begin position="149"/>
        <end position="218"/>
    </location>
</feature>
<name>A0A378U6A0_MYROD</name>
<keyword evidence="1" id="KW-0597">Phosphoprotein</keyword>
<dbReference type="PROSITE" id="PS50930">
    <property type="entry name" value="HTH_LYTTR"/>
    <property type="match status" value="1"/>
</dbReference>
<dbReference type="SMART" id="SM00448">
    <property type="entry name" value="REC"/>
    <property type="match status" value="1"/>
</dbReference>
<feature type="domain" description="Response regulatory" evidence="2">
    <location>
        <begin position="20"/>
        <end position="137"/>
    </location>
</feature>
<organism evidence="4 5">
    <name type="scientific">Myroides odoratus</name>
    <name type="common">Flavobacterium odoratum</name>
    <dbReference type="NCBI Taxonomy" id="256"/>
    <lineage>
        <taxon>Bacteria</taxon>
        <taxon>Pseudomonadati</taxon>
        <taxon>Bacteroidota</taxon>
        <taxon>Flavobacteriia</taxon>
        <taxon>Flavobacteriales</taxon>
        <taxon>Flavobacteriaceae</taxon>
        <taxon>Myroides</taxon>
    </lineage>
</organism>
<keyword evidence="5" id="KW-1185">Reference proteome</keyword>
<dbReference type="GO" id="GO:0000156">
    <property type="term" value="F:phosphorelay response regulator activity"/>
    <property type="evidence" value="ECO:0007669"/>
    <property type="project" value="InterPro"/>
</dbReference>
<protein>
    <submittedName>
        <fullName evidence="4">Probable transcriptional regulatory protein YehT</fullName>
    </submittedName>
</protein>
<accession>A0A378U6A0</accession>
<dbReference type="Gene3D" id="3.40.50.2300">
    <property type="match status" value="1"/>
</dbReference>
<dbReference type="PANTHER" id="PTHR37299:SF1">
    <property type="entry name" value="STAGE 0 SPORULATION PROTEIN A HOMOLOG"/>
    <property type="match status" value="1"/>
</dbReference>
<dbReference type="InterPro" id="IPR011006">
    <property type="entry name" value="CheY-like_superfamily"/>
</dbReference>
<proteinExistence type="predicted"/>
<dbReference type="AlphaFoldDB" id="A0A378U6A0"/>
<evidence type="ECO:0000259" key="3">
    <source>
        <dbReference type="PROSITE" id="PS50930"/>
    </source>
</evidence>
<gene>
    <name evidence="4" type="primary">yehT_7</name>
    <name evidence="4" type="ORF">NCTC11179_03667</name>
</gene>
<dbReference type="GO" id="GO:0003677">
    <property type="term" value="F:DNA binding"/>
    <property type="evidence" value="ECO:0007669"/>
    <property type="project" value="InterPro"/>
</dbReference>
<evidence type="ECO:0000313" key="5">
    <source>
        <dbReference type="Proteomes" id="UP000255024"/>
    </source>
</evidence>
<feature type="modified residue" description="4-aspartylphosphate" evidence="1">
    <location>
        <position position="74"/>
    </location>
</feature>
<dbReference type="SUPFAM" id="SSF52172">
    <property type="entry name" value="CheY-like"/>
    <property type="match status" value="1"/>
</dbReference>
<dbReference type="EMBL" id="UGQL01000002">
    <property type="protein sequence ID" value="STZ70134.1"/>
    <property type="molecule type" value="Genomic_DNA"/>
</dbReference>
<reference evidence="4 5" key="1">
    <citation type="submission" date="2018-06" db="EMBL/GenBank/DDBJ databases">
        <authorList>
            <consortium name="Pathogen Informatics"/>
            <person name="Doyle S."/>
        </authorList>
    </citation>
    <scope>NUCLEOTIDE SEQUENCE [LARGE SCALE GENOMIC DNA]</scope>
    <source>
        <strain evidence="4 5">NCTC11179</strain>
    </source>
</reference>
<dbReference type="RefSeq" id="WP_115092686.1">
    <property type="nucleotide sequence ID" value="NZ_CP068107.1"/>
</dbReference>
<dbReference type="Pfam" id="PF04397">
    <property type="entry name" value="LytTR"/>
    <property type="match status" value="1"/>
</dbReference>
<sequence>MRYSIYVTTLHTNTIMNELVVLIVDDEMKVAEVLKHRLLNSIQIQHKMVFYMAKSVAEAVKMIEQYVPDLVFLDIQMPKENGLALFDYFKEPLPFEVVITTAYSQYALEVLNEYTCLHYLLKPIAVENLQAAYDKFVEKESQQSFIKLIKNNQKREVVAIEDILYCRADDNYCEIYLQDQKYLISKTLGAVSSKLKHPQFHRVGRSYVVNFKRVKHIEIGTNRVVFKDKVSINDQEINHDIVVSATKMKEFRLLEL</sequence>
<dbReference type="Proteomes" id="UP000255024">
    <property type="component" value="Unassembled WGS sequence"/>
</dbReference>
<dbReference type="SMART" id="SM00850">
    <property type="entry name" value="LytTR"/>
    <property type="match status" value="1"/>
</dbReference>
<dbReference type="PROSITE" id="PS50110">
    <property type="entry name" value="RESPONSE_REGULATORY"/>
    <property type="match status" value="1"/>
</dbReference>
<dbReference type="Gene3D" id="2.40.50.1020">
    <property type="entry name" value="LytTr DNA-binding domain"/>
    <property type="match status" value="1"/>
</dbReference>
<dbReference type="InterPro" id="IPR007492">
    <property type="entry name" value="LytTR_DNA-bd_dom"/>
</dbReference>
<dbReference type="Pfam" id="PF00072">
    <property type="entry name" value="Response_reg"/>
    <property type="match status" value="1"/>
</dbReference>